<keyword evidence="2" id="KW-1185">Reference proteome</keyword>
<name>A0A085WQV1_9BACT</name>
<dbReference type="RefSeq" id="WP_276203616.1">
    <property type="nucleotide sequence ID" value="NZ_JMCB01000003.1"/>
</dbReference>
<dbReference type="STRING" id="394096.DB31_5106"/>
<dbReference type="EMBL" id="JMCB01000003">
    <property type="protein sequence ID" value="KFE70064.1"/>
    <property type="molecule type" value="Genomic_DNA"/>
</dbReference>
<organism evidence="1 2">
    <name type="scientific">Hyalangium minutum</name>
    <dbReference type="NCBI Taxonomy" id="394096"/>
    <lineage>
        <taxon>Bacteria</taxon>
        <taxon>Pseudomonadati</taxon>
        <taxon>Myxococcota</taxon>
        <taxon>Myxococcia</taxon>
        <taxon>Myxococcales</taxon>
        <taxon>Cystobacterineae</taxon>
        <taxon>Archangiaceae</taxon>
        <taxon>Hyalangium</taxon>
    </lineage>
</organism>
<accession>A0A085WQV1</accession>
<protein>
    <submittedName>
        <fullName evidence="1">Uncharacterized protein</fullName>
    </submittedName>
</protein>
<reference evidence="1 2" key="1">
    <citation type="submission" date="2014-04" db="EMBL/GenBank/DDBJ databases">
        <title>Genome assembly of Hyalangium minutum DSM 14724.</title>
        <authorList>
            <person name="Sharma G."/>
            <person name="Subramanian S."/>
        </authorList>
    </citation>
    <scope>NUCLEOTIDE SEQUENCE [LARGE SCALE GENOMIC DNA]</scope>
    <source>
        <strain evidence="1 2">DSM 14724</strain>
    </source>
</reference>
<sequence>MKRLPLLVMAALGVWLWQTMGTPERELVWQLDGSGWAAVRALDLQVTAPDGKILKREERFFTGAPPHEVTLKVALPEGTYRALIFVKEENRPTRPPLVESLTIGSEQYVLRTLRLPAIR</sequence>
<evidence type="ECO:0000313" key="2">
    <source>
        <dbReference type="Proteomes" id="UP000028725"/>
    </source>
</evidence>
<evidence type="ECO:0000313" key="1">
    <source>
        <dbReference type="EMBL" id="KFE70064.1"/>
    </source>
</evidence>
<dbReference type="AlphaFoldDB" id="A0A085WQV1"/>
<gene>
    <name evidence="1" type="ORF">DB31_5106</name>
</gene>
<proteinExistence type="predicted"/>
<dbReference type="Proteomes" id="UP000028725">
    <property type="component" value="Unassembled WGS sequence"/>
</dbReference>
<comment type="caution">
    <text evidence="1">The sequence shown here is derived from an EMBL/GenBank/DDBJ whole genome shotgun (WGS) entry which is preliminary data.</text>
</comment>